<evidence type="ECO:0000313" key="4">
    <source>
        <dbReference type="EMBL" id="MBC3539813.1"/>
    </source>
</evidence>
<accession>A0ABR6VSI7</accession>
<dbReference type="SMART" id="SM00857">
    <property type="entry name" value="Resolvase"/>
    <property type="match status" value="1"/>
</dbReference>
<sequence length="283" mass="31633">MKTFTAYYRVSTQKQGASALGLEAQQYSVNAFIYGKGILVAEFTEVESGKKDNRPELAKAIAHAKATNSTLVIAKLDRLSRNAGFIFALRDSGVDFIAADLPEANTLTIGIFAVMAQHEREMISKRTKDALAAKKAQGYSLGTPSNLTNEGRLNSLKTRQNNALEDKANVQATELVTMYHEKGMKLQQIADKLNEKGFTTRRGKAFVPTTVKRLLDRHQEQQKKALDKKRYDKYFQEKMQSESGYKPASLKENPDLSPEKIQLELEDGVAYISKKSGWVLSQF</sequence>
<keyword evidence="1" id="KW-0238">DNA-binding</keyword>
<dbReference type="SUPFAM" id="SSF53041">
    <property type="entry name" value="Resolvase-like"/>
    <property type="match status" value="1"/>
</dbReference>
<dbReference type="PANTHER" id="PTHR30461:SF2">
    <property type="entry name" value="SERINE RECOMBINASE PINE-RELATED"/>
    <property type="match status" value="1"/>
</dbReference>
<dbReference type="Pfam" id="PF07508">
    <property type="entry name" value="Recombinase"/>
    <property type="match status" value="1"/>
</dbReference>
<dbReference type="Gene3D" id="3.40.50.1390">
    <property type="entry name" value="Resolvase, N-terminal catalytic domain"/>
    <property type="match status" value="1"/>
</dbReference>
<dbReference type="InterPro" id="IPR006119">
    <property type="entry name" value="Resolv_N"/>
</dbReference>
<dbReference type="CDD" id="cd00338">
    <property type="entry name" value="Ser_Recombinase"/>
    <property type="match status" value="1"/>
</dbReference>
<gene>
    <name evidence="4" type="ORF">H7U12_08975</name>
</gene>
<name>A0ABR6VSI7_9BACT</name>
<organism evidence="4 5">
    <name type="scientific">Rufibacter sediminis</name>
    <dbReference type="NCBI Taxonomy" id="2762756"/>
    <lineage>
        <taxon>Bacteria</taxon>
        <taxon>Pseudomonadati</taxon>
        <taxon>Bacteroidota</taxon>
        <taxon>Cytophagia</taxon>
        <taxon>Cytophagales</taxon>
        <taxon>Hymenobacteraceae</taxon>
        <taxon>Rufibacter</taxon>
    </lineage>
</organism>
<keyword evidence="2" id="KW-0233">DNA recombination</keyword>
<dbReference type="EMBL" id="JACOAF010000021">
    <property type="protein sequence ID" value="MBC3539813.1"/>
    <property type="molecule type" value="Genomic_DNA"/>
</dbReference>
<dbReference type="InterPro" id="IPR050639">
    <property type="entry name" value="SSR_resolvase"/>
</dbReference>
<feature type="domain" description="Resolvase/invertase-type recombinase catalytic" evidence="3">
    <location>
        <begin position="3"/>
        <end position="138"/>
    </location>
</feature>
<evidence type="ECO:0000256" key="2">
    <source>
        <dbReference type="ARBA" id="ARBA00023172"/>
    </source>
</evidence>
<evidence type="ECO:0000313" key="5">
    <source>
        <dbReference type="Proteomes" id="UP000659698"/>
    </source>
</evidence>
<protein>
    <submittedName>
        <fullName evidence="4">Recombinase family protein</fullName>
    </submittedName>
</protein>
<proteinExistence type="predicted"/>
<comment type="caution">
    <text evidence="4">The sequence shown here is derived from an EMBL/GenBank/DDBJ whole genome shotgun (WGS) entry which is preliminary data.</text>
</comment>
<dbReference type="InterPro" id="IPR011109">
    <property type="entry name" value="DNA_bind_recombinase_dom"/>
</dbReference>
<evidence type="ECO:0000259" key="3">
    <source>
        <dbReference type="PROSITE" id="PS51736"/>
    </source>
</evidence>
<keyword evidence="5" id="KW-1185">Reference proteome</keyword>
<dbReference type="Pfam" id="PF00239">
    <property type="entry name" value="Resolvase"/>
    <property type="match status" value="1"/>
</dbReference>
<dbReference type="Proteomes" id="UP000659698">
    <property type="component" value="Unassembled WGS sequence"/>
</dbReference>
<dbReference type="RefSeq" id="WP_186636236.1">
    <property type="nucleotide sequence ID" value="NZ_JACOAF010000021.1"/>
</dbReference>
<dbReference type="PANTHER" id="PTHR30461">
    <property type="entry name" value="DNA-INVERTASE FROM LAMBDOID PROPHAGE"/>
    <property type="match status" value="1"/>
</dbReference>
<dbReference type="InterPro" id="IPR036162">
    <property type="entry name" value="Resolvase-like_N_sf"/>
</dbReference>
<evidence type="ECO:0000256" key="1">
    <source>
        <dbReference type="ARBA" id="ARBA00023125"/>
    </source>
</evidence>
<dbReference type="PROSITE" id="PS51736">
    <property type="entry name" value="RECOMBINASES_3"/>
    <property type="match status" value="1"/>
</dbReference>
<reference evidence="4 5" key="1">
    <citation type="journal article" date="2019" name="Int. J. Syst. Evol. Microbiol.">
        <title>Rufibacter sediminis sp. nov., isolated from freshwater lake sediment.</title>
        <authorList>
            <person name="Qu J.H."/>
            <person name="Zhang L.J."/>
            <person name="Fu Y.H."/>
            <person name="Li H.F."/>
        </authorList>
    </citation>
    <scope>NUCLEOTIDE SEQUENCE [LARGE SCALE GENOMIC DNA]</scope>
    <source>
        <strain evidence="4 5">H-1</strain>
    </source>
</reference>